<evidence type="ECO:0000313" key="1">
    <source>
        <dbReference type="EMBL" id="SOC78661.1"/>
    </source>
</evidence>
<organism evidence="1 2">
    <name type="scientific">Salinimicrobium sediminis</name>
    <dbReference type="NCBI Taxonomy" id="1343891"/>
    <lineage>
        <taxon>Bacteria</taxon>
        <taxon>Pseudomonadati</taxon>
        <taxon>Bacteroidota</taxon>
        <taxon>Flavobacteriia</taxon>
        <taxon>Flavobacteriales</taxon>
        <taxon>Flavobacteriaceae</taxon>
        <taxon>Salinimicrobium</taxon>
    </lineage>
</organism>
<gene>
    <name evidence="1" type="ORF">SAMN06296241_0173</name>
</gene>
<evidence type="ECO:0000313" key="2">
    <source>
        <dbReference type="Proteomes" id="UP000219193"/>
    </source>
</evidence>
<reference evidence="2" key="1">
    <citation type="submission" date="2017-09" db="EMBL/GenBank/DDBJ databases">
        <authorList>
            <person name="Varghese N."/>
            <person name="Submissions S."/>
        </authorList>
    </citation>
    <scope>NUCLEOTIDE SEQUENCE [LARGE SCALE GENOMIC DNA]</scope>
    <source>
        <strain evidence="2">CGMCC 1.12641</strain>
    </source>
</reference>
<dbReference type="OrthoDB" id="1448648at2"/>
<proteinExistence type="predicted"/>
<protein>
    <recommendedName>
        <fullName evidence="3">SsrA-binding protein</fullName>
    </recommendedName>
</protein>
<dbReference type="Proteomes" id="UP000219193">
    <property type="component" value="Unassembled WGS sequence"/>
</dbReference>
<dbReference type="AlphaFoldDB" id="A0A285WZW8"/>
<keyword evidence="2" id="KW-1185">Reference proteome</keyword>
<name>A0A285WZW8_9FLAO</name>
<dbReference type="RefSeq" id="WP_097054465.1">
    <property type="nucleotide sequence ID" value="NZ_OCMF01000001.1"/>
</dbReference>
<sequence>MKKKFFRQLSKLNKKLLPSYSKQQLDLAKATKLQKAIIGWKLWVTKNAL</sequence>
<evidence type="ECO:0008006" key="3">
    <source>
        <dbReference type="Google" id="ProtNLM"/>
    </source>
</evidence>
<dbReference type="EMBL" id="OCMF01000001">
    <property type="protein sequence ID" value="SOC78661.1"/>
    <property type="molecule type" value="Genomic_DNA"/>
</dbReference>
<accession>A0A285WZW8</accession>